<dbReference type="Proteomes" id="UP000218785">
    <property type="component" value="Chromosome"/>
</dbReference>
<protein>
    <submittedName>
        <fullName evidence="2">Uncharacterized protein</fullName>
    </submittedName>
</protein>
<evidence type="ECO:0000313" key="2">
    <source>
        <dbReference type="EMBL" id="BAY99995.1"/>
    </source>
</evidence>
<evidence type="ECO:0000256" key="1">
    <source>
        <dbReference type="SAM" id="Phobius"/>
    </source>
</evidence>
<keyword evidence="1" id="KW-0812">Transmembrane</keyword>
<organism evidence="2 3">
    <name type="scientific">Tolypothrix tenuis PCC 7101</name>
    <dbReference type="NCBI Taxonomy" id="231146"/>
    <lineage>
        <taxon>Bacteria</taxon>
        <taxon>Bacillati</taxon>
        <taxon>Cyanobacteriota</taxon>
        <taxon>Cyanophyceae</taxon>
        <taxon>Nostocales</taxon>
        <taxon>Tolypothrichaceae</taxon>
        <taxon>Tolypothrix</taxon>
    </lineage>
</organism>
<dbReference type="AlphaFoldDB" id="A0A1Z4N2S2"/>
<dbReference type="EMBL" id="AP018248">
    <property type="protein sequence ID" value="BAY99995.1"/>
    <property type="molecule type" value="Genomic_DNA"/>
</dbReference>
<feature type="transmembrane region" description="Helical" evidence="1">
    <location>
        <begin position="20"/>
        <end position="42"/>
    </location>
</feature>
<keyword evidence="1" id="KW-1133">Transmembrane helix</keyword>
<feature type="transmembrane region" description="Helical" evidence="1">
    <location>
        <begin position="48"/>
        <end position="67"/>
    </location>
</feature>
<dbReference type="RefSeq" id="WP_096578546.1">
    <property type="nucleotide sequence ID" value="NZ_CAWNJS010000001.1"/>
</dbReference>
<accession>A0A1Z4N2S2</accession>
<dbReference type="KEGG" id="ttq:NIES37_39780"/>
<keyword evidence="1" id="KW-0472">Membrane</keyword>
<name>A0A1Z4N2S2_9CYAN</name>
<keyword evidence="3" id="KW-1185">Reference proteome</keyword>
<reference evidence="2 3" key="1">
    <citation type="submission" date="2017-06" db="EMBL/GenBank/DDBJ databases">
        <title>Genome sequencing of cyanobaciteial culture collection at National Institute for Environmental Studies (NIES).</title>
        <authorList>
            <person name="Hirose Y."/>
            <person name="Shimura Y."/>
            <person name="Fujisawa T."/>
            <person name="Nakamura Y."/>
            <person name="Kawachi M."/>
        </authorList>
    </citation>
    <scope>NUCLEOTIDE SEQUENCE [LARGE SCALE GENOMIC DNA]</scope>
    <source>
        <strain evidence="2 3">NIES-37</strain>
    </source>
</reference>
<evidence type="ECO:0000313" key="3">
    <source>
        <dbReference type="Proteomes" id="UP000218785"/>
    </source>
</evidence>
<proteinExistence type="predicted"/>
<sequence length="109" mass="12513">MEDKSKYCKVNSTVGKVPNIGIFPADQLIPWAIICGLSYYLAHGLFRLNWVWTCAAAAWGIATWWILTANGAWHILSKFVATPHWTRVRVRYQKILDLKEYSTKSNGRK</sequence>
<gene>
    <name evidence="2" type="ORF">NIES37_39780</name>
</gene>